<evidence type="ECO:0000256" key="1">
    <source>
        <dbReference type="SAM" id="MobiDB-lite"/>
    </source>
</evidence>
<organism evidence="2 3">
    <name type="scientific">Phytophthora fragariaefolia</name>
    <dbReference type="NCBI Taxonomy" id="1490495"/>
    <lineage>
        <taxon>Eukaryota</taxon>
        <taxon>Sar</taxon>
        <taxon>Stramenopiles</taxon>
        <taxon>Oomycota</taxon>
        <taxon>Peronosporomycetes</taxon>
        <taxon>Peronosporales</taxon>
        <taxon>Peronosporaceae</taxon>
        <taxon>Phytophthora</taxon>
    </lineage>
</organism>
<sequence length="418" mass="45683">MTTDSSCTGLPLRQLRWPTLPPVDLLEECRWLVTLDSRGVNPARKPPDVEGQARHKLDQASEMHTKELQHLCKQKSPYRQPLRRSKLPAPSPGSPAQRAAKSMLKLKEGLLRLDGTRWAQESLDEADGGLPPHQLIQQNPSRTSDLLSPRPIGSSAKPKSVARPSSTSPARVKTPHRSPNRTKKRPPTRDERDLAEKQKRLAVWLKANPDTNPENVVQGFRQTTIRDHVSAIPAYSSELESRIAAAMQCRGPLESGVRLWDDPVRSMLAAEMTSESVFGGVVPTRALAFEPPQSESFSFRPDTEDAKSSRSTLDDQTKDESTHGDIKTSDLARKVFDTAHRQRYQTTAPLSSSSSSTGEQIANPAATMAMVACSTKSSKVSPVLAQASDGNPASLQILAHALNASAKCSAQTTLLPHI</sequence>
<dbReference type="Proteomes" id="UP001165121">
    <property type="component" value="Unassembled WGS sequence"/>
</dbReference>
<feature type="region of interest" description="Disordered" evidence="1">
    <location>
        <begin position="38"/>
        <end position="100"/>
    </location>
</feature>
<name>A0A9W6XKC2_9STRA</name>
<accession>A0A9W6XKC2</accession>
<feature type="compositionally biased region" description="Basic and acidic residues" evidence="1">
    <location>
        <begin position="301"/>
        <end position="331"/>
    </location>
</feature>
<evidence type="ECO:0000313" key="2">
    <source>
        <dbReference type="EMBL" id="GMF40498.1"/>
    </source>
</evidence>
<feature type="region of interest" description="Disordered" evidence="1">
    <location>
        <begin position="292"/>
        <end position="331"/>
    </location>
</feature>
<feature type="compositionally biased region" description="Basic residues" evidence="1">
    <location>
        <begin position="173"/>
        <end position="186"/>
    </location>
</feature>
<dbReference type="AlphaFoldDB" id="A0A9W6XKC2"/>
<gene>
    <name evidence="2" type="ORF">Pfra01_001245200</name>
</gene>
<evidence type="ECO:0000313" key="3">
    <source>
        <dbReference type="Proteomes" id="UP001165121"/>
    </source>
</evidence>
<protein>
    <submittedName>
        <fullName evidence="2">Unnamed protein product</fullName>
    </submittedName>
</protein>
<feature type="compositionally biased region" description="Basic and acidic residues" evidence="1">
    <location>
        <begin position="45"/>
        <end position="70"/>
    </location>
</feature>
<dbReference type="OrthoDB" id="110521at2759"/>
<feature type="compositionally biased region" description="Polar residues" evidence="1">
    <location>
        <begin position="135"/>
        <end position="146"/>
    </location>
</feature>
<proteinExistence type="predicted"/>
<keyword evidence="3" id="KW-1185">Reference proteome</keyword>
<dbReference type="EMBL" id="BSXT01001250">
    <property type="protein sequence ID" value="GMF40498.1"/>
    <property type="molecule type" value="Genomic_DNA"/>
</dbReference>
<comment type="caution">
    <text evidence="2">The sequence shown here is derived from an EMBL/GenBank/DDBJ whole genome shotgun (WGS) entry which is preliminary data.</text>
</comment>
<feature type="region of interest" description="Disordered" evidence="1">
    <location>
        <begin position="123"/>
        <end position="195"/>
    </location>
</feature>
<reference evidence="2" key="1">
    <citation type="submission" date="2023-04" db="EMBL/GenBank/DDBJ databases">
        <title>Phytophthora fragariaefolia NBRC 109709.</title>
        <authorList>
            <person name="Ichikawa N."/>
            <person name="Sato H."/>
            <person name="Tonouchi N."/>
        </authorList>
    </citation>
    <scope>NUCLEOTIDE SEQUENCE</scope>
    <source>
        <strain evidence="2">NBRC 109709</strain>
    </source>
</reference>